<protein>
    <submittedName>
        <fullName evidence="1">Uncharacterized protein</fullName>
    </submittedName>
</protein>
<dbReference type="PANTHER" id="PTHR37067">
    <property type="entry name" value="PX DOMAIN-CONTAINING PROTEIN"/>
    <property type="match status" value="1"/>
</dbReference>
<organism evidence="1 2">
    <name type="scientific">Sphagnum jensenii</name>
    <dbReference type="NCBI Taxonomy" id="128206"/>
    <lineage>
        <taxon>Eukaryota</taxon>
        <taxon>Viridiplantae</taxon>
        <taxon>Streptophyta</taxon>
        <taxon>Embryophyta</taxon>
        <taxon>Bryophyta</taxon>
        <taxon>Sphagnophytina</taxon>
        <taxon>Sphagnopsida</taxon>
        <taxon>Sphagnales</taxon>
        <taxon>Sphagnaceae</taxon>
        <taxon>Sphagnum</taxon>
    </lineage>
</organism>
<evidence type="ECO:0000313" key="2">
    <source>
        <dbReference type="Proteomes" id="UP001497444"/>
    </source>
</evidence>
<keyword evidence="2" id="KW-1185">Reference proteome</keyword>
<accession>A0ABP0VLW3</accession>
<reference evidence="1 2" key="1">
    <citation type="submission" date="2024-02" db="EMBL/GenBank/DDBJ databases">
        <authorList>
            <consortium name="ELIXIR-Norway"/>
            <consortium name="Elixir Norway"/>
        </authorList>
    </citation>
    <scope>NUCLEOTIDE SEQUENCE [LARGE SCALE GENOMIC DNA]</scope>
</reference>
<sequence length="108" mass="12252">MFIVTGLGNIRAERDENNEPLEQDAPSVMPNQIVKLRHGNFIEQQARVECLCAFLGGLATAFAKPTAVESDFSILKWEMDEFCTCLMHLSLEGIFQTKQRPILQSMEY</sequence>
<dbReference type="PANTHER" id="PTHR37067:SF3">
    <property type="entry name" value="PX DOMAIN-CONTAINING PROTEIN"/>
    <property type="match status" value="1"/>
</dbReference>
<proteinExistence type="predicted"/>
<gene>
    <name evidence="1" type="ORF">CSSPJE1EN1_LOCUS902</name>
</gene>
<evidence type="ECO:0000313" key="1">
    <source>
        <dbReference type="EMBL" id="CAK9255424.1"/>
    </source>
</evidence>
<name>A0ABP0VLW3_9BRYO</name>
<dbReference type="Proteomes" id="UP001497444">
    <property type="component" value="Chromosome 1"/>
</dbReference>
<dbReference type="EMBL" id="OZ020096">
    <property type="protein sequence ID" value="CAK9255424.1"/>
    <property type="molecule type" value="Genomic_DNA"/>
</dbReference>